<evidence type="ECO:0000256" key="1">
    <source>
        <dbReference type="SAM" id="MobiDB-lite"/>
    </source>
</evidence>
<evidence type="ECO:0000313" key="4">
    <source>
        <dbReference type="WBParaSite" id="BTMF_0000194201-mRNA-1"/>
    </source>
</evidence>
<dbReference type="Proteomes" id="UP000280834">
    <property type="component" value="Unassembled WGS sequence"/>
</dbReference>
<reference evidence="4" key="1">
    <citation type="submission" date="2017-02" db="UniProtKB">
        <authorList>
            <consortium name="WormBaseParasite"/>
        </authorList>
    </citation>
    <scope>IDENTIFICATION</scope>
</reference>
<proteinExistence type="predicted"/>
<reference evidence="2 3" key="2">
    <citation type="submission" date="2018-11" db="EMBL/GenBank/DDBJ databases">
        <authorList>
            <consortium name="Pathogen Informatics"/>
        </authorList>
    </citation>
    <scope>NUCLEOTIDE SEQUENCE [LARGE SCALE GENOMIC DNA]</scope>
</reference>
<gene>
    <name evidence="2" type="ORF">BTMF_LOCUS1270</name>
</gene>
<evidence type="ECO:0000313" key="2">
    <source>
        <dbReference type="EMBL" id="VDO09846.1"/>
    </source>
</evidence>
<organism evidence="4">
    <name type="scientific">Brugia timori</name>
    <dbReference type="NCBI Taxonomy" id="42155"/>
    <lineage>
        <taxon>Eukaryota</taxon>
        <taxon>Metazoa</taxon>
        <taxon>Ecdysozoa</taxon>
        <taxon>Nematoda</taxon>
        <taxon>Chromadorea</taxon>
        <taxon>Rhabditida</taxon>
        <taxon>Spirurina</taxon>
        <taxon>Spiruromorpha</taxon>
        <taxon>Filarioidea</taxon>
        <taxon>Onchocercidae</taxon>
        <taxon>Brugia</taxon>
    </lineage>
</organism>
<feature type="compositionally biased region" description="Basic and acidic residues" evidence="1">
    <location>
        <begin position="28"/>
        <end position="37"/>
    </location>
</feature>
<feature type="compositionally biased region" description="Basic and acidic residues" evidence="1">
    <location>
        <begin position="1"/>
        <end position="12"/>
    </location>
</feature>
<dbReference type="AlphaFoldDB" id="A0A0R3Q6I8"/>
<dbReference type="WBParaSite" id="BTMF_0000194201-mRNA-1">
    <property type="protein sequence ID" value="BTMF_0000194201-mRNA-1"/>
    <property type="gene ID" value="BTMF_0000194201"/>
</dbReference>
<accession>A0A0R3Q6I8</accession>
<sequence>MNSDQCDVRKTIDPNNQTQKTMAEEDSEPRIARIRENLVETTVPEFKRGSKSLT</sequence>
<dbReference type="EMBL" id="UZAG01000892">
    <property type="protein sequence ID" value="VDO09846.1"/>
    <property type="molecule type" value="Genomic_DNA"/>
</dbReference>
<name>A0A0R3Q6I8_9BILA</name>
<keyword evidence="3" id="KW-1185">Reference proteome</keyword>
<feature type="region of interest" description="Disordered" evidence="1">
    <location>
        <begin position="1"/>
        <end position="37"/>
    </location>
</feature>
<evidence type="ECO:0000313" key="3">
    <source>
        <dbReference type="Proteomes" id="UP000280834"/>
    </source>
</evidence>
<protein>
    <submittedName>
        <fullName evidence="4">Transposase</fullName>
    </submittedName>
</protein>